<dbReference type="GO" id="GO:0000271">
    <property type="term" value="P:polysaccharide biosynthetic process"/>
    <property type="evidence" value="ECO:0007669"/>
    <property type="project" value="InterPro"/>
</dbReference>
<dbReference type="InterPro" id="IPR051401">
    <property type="entry name" value="GtrA_CellWall_Glycosyl"/>
</dbReference>
<evidence type="ECO:0000256" key="6">
    <source>
        <dbReference type="SAM" id="Phobius"/>
    </source>
</evidence>
<keyword evidence="5 6" id="KW-0472">Membrane</keyword>
<dbReference type="GO" id="GO:0005886">
    <property type="term" value="C:plasma membrane"/>
    <property type="evidence" value="ECO:0007669"/>
    <property type="project" value="TreeGrafter"/>
</dbReference>
<feature type="transmembrane region" description="Helical" evidence="6">
    <location>
        <begin position="102"/>
        <end position="122"/>
    </location>
</feature>
<evidence type="ECO:0000256" key="2">
    <source>
        <dbReference type="ARBA" id="ARBA00009399"/>
    </source>
</evidence>
<comment type="similarity">
    <text evidence="2">Belongs to the GtrA family.</text>
</comment>
<dbReference type="HOGENOM" id="CLU_083873_4_2_9"/>
<dbReference type="Proteomes" id="UP000006346">
    <property type="component" value="Chromosome"/>
</dbReference>
<sequence>MSKTGKAPKEFVRFGLVGAVNTGVDFAVFTVLTHLGVLVLAAQVVSYSCGILNSFFLNRTWTFSARVRGKSPGQFLGFFLWNLAVLSITYGLLVYFHTHFAWSIIVSKIVATGLSMIINFAGNRWLIFK</sequence>
<comment type="subcellular location">
    <subcellularLocation>
        <location evidence="1">Membrane</location>
        <topology evidence="1">Multi-pass membrane protein</topology>
    </subcellularLocation>
</comment>
<evidence type="ECO:0000256" key="3">
    <source>
        <dbReference type="ARBA" id="ARBA00022692"/>
    </source>
</evidence>
<evidence type="ECO:0000256" key="5">
    <source>
        <dbReference type="ARBA" id="ARBA00023136"/>
    </source>
</evidence>
<evidence type="ECO:0000256" key="4">
    <source>
        <dbReference type="ARBA" id="ARBA00022989"/>
    </source>
</evidence>
<dbReference type="PANTHER" id="PTHR38459">
    <property type="entry name" value="PROPHAGE BACTOPRENOL-LINKED GLUCOSE TRANSLOCASE HOMOLOG"/>
    <property type="match status" value="1"/>
</dbReference>
<evidence type="ECO:0000313" key="9">
    <source>
        <dbReference type="Proteomes" id="UP000006346"/>
    </source>
</evidence>
<keyword evidence="4 6" id="KW-1133">Transmembrane helix</keyword>
<keyword evidence="9" id="KW-1185">Reference proteome</keyword>
<reference evidence="8 9" key="2">
    <citation type="journal article" date="2012" name="J. Bacteriol.">
        <title>Complete genome sequences of Desulfosporosinus orientis DSM765T, Desulfosporosinus youngiae DSM17734T, Desulfosporosinus meridiei DSM13257T, and Desulfosporosinus acidiphilus DSM22704T.</title>
        <authorList>
            <person name="Pester M."/>
            <person name="Brambilla E."/>
            <person name="Alazard D."/>
            <person name="Rattei T."/>
            <person name="Weinmaier T."/>
            <person name="Han J."/>
            <person name="Lucas S."/>
            <person name="Lapidus A."/>
            <person name="Cheng J.F."/>
            <person name="Goodwin L."/>
            <person name="Pitluck S."/>
            <person name="Peters L."/>
            <person name="Ovchinnikova G."/>
            <person name="Teshima H."/>
            <person name="Detter J.C."/>
            <person name="Han C.S."/>
            <person name="Tapia R."/>
            <person name="Land M.L."/>
            <person name="Hauser L."/>
            <person name="Kyrpides N.C."/>
            <person name="Ivanova N.N."/>
            <person name="Pagani I."/>
            <person name="Huntmann M."/>
            <person name="Wei C.L."/>
            <person name="Davenport K.W."/>
            <person name="Daligault H."/>
            <person name="Chain P.S."/>
            <person name="Chen A."/>
            <person name="Mavromatis K."/>
            <person name="Markowitz V."/>
            <person name="Szeto E."/>
            <person name="Mikhailova N."/>
            <person name="Pati A."/>
            <person name="Wagner M."/>
            <person name="Woyke T."/>
            <person name="Ollivier B."/>
            <person name="Klenk H.P."/>
            <person name="Spring S."/>
            <person name="Loy A."/>
        </authorList>
    </citation>
    <scope>NUCLEOTIDE SEQUENCE [LARGE SCALE GENOMIC DNA]</scope>
    <source>
        <strain evidence="9">ATCC 19365 / DSM 765 / NCIMB 8382 / VKM B-1628</strain>
    </source>
</reference>
<evidence type="ECO:0000256" key="1">
    <source>
        <dbReference type="ARBA" id="ARBA00004141"/>
    </source>
</evidence>
<feature type="domain" description="GtrA/DPMS transmembrane" evidence="7">
    <location>
        <begin position="13"/>
        <end position="128"/>
    </location>
</feature>
<dbReference type="STRING" id="768706.Desor_3604"/>
<dbReference type="EMBL" id="CP003108">
    <property type="protein sequence ID" value="AET69084.1"/>
    <property type="molecule type" value="Genomic_DNA"/>
</dbReference>
<name>G7WIL0_DESOD</name>
<gene>
    <name evidence="8" type="ordered locus">Desor_3604</name>
</gene>
<proteinExistence type="inferred from homology"/>
<organism evidence="8 9">
    <name type="scientific">Desulfosporosinus orientis (strain ATCC 19365 / DSM 765 / NCIMB 8382 / VKM B-1628 / Singapore I)</name>
    <name type="common">Desulfotomaculum orientis</name>
    <dbReference type="NCBI Taxonomy" id="768706"/>
    <lineage>
        <taxon>Bacteria</taxon>
        <taxon>Bacillati</taxon>
        <taxon>Bacillota</taxon>
        <taxon>Clostridia</taxon>
        <taxon>Eubacteriales</taxon>
        <taxon>Desulfitobacteriaceae</taxon>
        <taxon>Desulfosporosinus</taxon>
    </lineage>
</organism>
<dbReference type="InterPro" id="IPR007267">
    <property type="entry name" value="GtrA_DPMS_TM"/>
</dbReference>
<dbReference type="OrthoDB" id="9812049at2"/>
<dbReference type="Pfam" id="PF04138">
    <property type="entry name" value="GtrA_DPMS_TM"/>
    <property type="match status" value="1"/>
</dbReference>
<evidence type="ECO:0000313" key="8">
    <source>
        <dbReference type="EMBL" id="AET69084.1"/>
    </source>
</evidence>
<dbReference type="eggNOG" id="COG2246">
    <property type="taxonomic scope" value="Bacteria"/>
</dbReference>
<keyword evidence="3 6" id="KW-0812">Transmembrane</keyword>
<dbReference type="RefSeq" id="WP_014185892.1">
    <property type="nucleotide sequence ID" value="NC_016584.1"/>
</dbReference>
<dbReference type="KEGG" id="dor:Desor_3604"/>
<dbReference type="PANTHER" id="PTHR38459:SF1">
    <property type="entry name" value="PROPHAGE BACTOPRENOL-LINKED GLUCOSE TRANSLOCASE HOMOLOG"/>
    <property type="match status" value="1"/>
</dbReference>
<dbReference type="PATRIC" id="fig|768706.3.peg.3637"/>
<feature type="transmembrane region" description="Helical" evidence="6">
    <location>
        <begin position="12"/>
        <end position="32"/>
    </location>
</feature>
<accession>G7WIL0</accession>
<reference evidence="9" key="1">
    <citation type="submission" date="2011-11" db="EMBL/GenBank/DDBJ databases">
        <title>Complete sequence of Desulfosporosinus orientis DSM 765.</title>
        <authorList>
            <person name="Lucas S."/>
            <person name="Han J."/>
            <person name="Lapidus A."/>
            <person name="Cheng J.-F."/>
            <person name="Goodwin L."/>
            <person name="Pitluck S."/>
            <person name="Peters L."/>
            <person name="Ovchinnikova G."/>
            <person name="Teshima H."/>
            <person name="Detter J.C."/>
            <person name="Han C."/>
            <person name="Tapia R."/>
            <person name="Land M."/>
            <person name="Hauser L."/>
            <person name="Kyrpides N."/>
            <person name="Ivanova N."/>
            <person name="Pagani I."/>
            <person name="Pester M."/>
            <person name="Spring S."/>
            <person name="Ollivier B."/>
            <person name="Rattei T."/>
            <person name="Klenk H.-P."/>
            <person name="Wagner M."/>
            <person name="Loy A."/>
            <person name="Woyke T."/>
        </authorList>
    </citation>
    <scope>NUCLEOTIDE SEQUENCE [LARGE SCALE GENOMIC DNA]</scope>
    <source>
        <strain evidence="9">ATCC 19365 / DSM 765 / NCIMB 8382 / VKM B-1628</strain>
    </source>
</reference>
<dbReference type="AlphaFoldDB" id="G7WIL0"/>
<protein>
    <submittedName>
        <fullName evidence="8">Putative membrane protein</fullName>
    </submittedName>
</protein>
<evidence type="ECO:0000259" key="7">
    <source>
        <dbReference type="Pfam" id="PF04138"/>
    </source>
</evidence>
<feature type="transmembrane region" description="Helical" evidence="6">
    <location>
        <begin position="78"/>
        <end position="96"/>
    </location>
</feature>
<feature type="transmembrane region" description="Helical" evidence="6">
    <location>
        <begin position="38"/>
        <end position="57"/>
    </location>
</feature>